<proteinExistence type="predicted"/>
<gene>
    <name evidence="1" type="ORF">ARMA_0131</name>
</gene>
<comment type="caution">
    <text evidence="1">The sequence shown here is derived from an EMBL/GenBank/DDBJ whole genome shotgun (WGS) entry which is preliminary data.</text>
</comment>
<reference evidence="2" key="2">
    <citation type="submission" date="2015-08" db="EMBL/GenBank/DDBJ databases">
        <title>Draft Genome Sequence of a Heterotrophic Facultative Anaerobic Bacterium Ardenticatena maritima Strain 110S.</title>
        <authorList>
            <person name="Kawaichi S."/>
            <person name="Yoshida T."/>
            <person name="Sako Y."/>
            <person name="Nakamura R."/>
        </authorList>
    </citation>
    <scope>NUCLEOTIDE SEQUENCE [LARGE SCALE GENOMIC DNA]</scope>
    <source>
        <strain evidence="2">110S</strain>
    </source>
</reference>
<keyword evidence="2" id="KW-1185">Reference proteome</keyword>
<evidence type="ECO:0000313" key="1">
    <source>
        <dbReference type="EMBL" id="GAP61708.1"/>
    </source>
</evidence>
<dbReference type="EMBL" id="BBZA01000009">
    <property type="protein sequence ID" value="GAP61708.1"/>
    <property type="molecule type" value="Genomic_DNA"/>
</dbReference>
<dbReference type="InParanoid" id="A0A0N0RF82"/>
<organism evidence="1 2">
    <name type="scientific">Ardenticatena maritima</name>
    <dbReference type="NCBI Taxonomy" id="872965"/>
    <lineage>
        <taxon>Bacteria</taxon>
        <taxon>Bacillati</taxon>
        <taxon>Chloroflexota</taxon>
        <taxon>Ardenticatenia</taxon>
        <taxon>Ardenticatenales</taxon>
        <taxon>Ardenticatenaceae</taxon>
        <taxon>Ardenticatena</taxon>
    </lineage>
</organism>
<protein>
    <submittedName>
        <fullName evidence="1">Uncharacterized protein</fullName>
    </submittedName>
</protein>
<sequence>MRYPLAIFRQNAFSFKTFDLFVLFCTMARRLWALLRPFLMNTCR</sequence>
<dbReference type="AlphaFoldDB" id="A0A0N0RF82"/>
<evidence type="ECO:0000313" key="2">
    <source>
        <dbReference type="Proteomes" id="UP000037784"/>
    </source>
</evidence>
<name>A0A0N0RF82_9CHLR</name>
<accession>A0A0N0RF82</accession>
<reference evidence="1 2" key="1">
    <citation type="journal article" date="2015" name="Genome Announc.">
        <title>Draft Genome Sequence of a Heterotrophic Facultative Anaerobic Thermophilic Bacterium, Ardenticatena maritima Strain 110ST.</title>
        <authorList>
            <person name="Kawaichi S."/>
            <person name="Yoshida T."/>
            <person name="Sako Y."/>
            <person name="Nakamura R."/>
        </authorList>
    </citation>
    <scope>NUCLEOTIDE SEQUENCE [LARGE SCALE GENOMIC DNA]</scope>
    <source>
        <strain evidence="1 2">110S</strain>
    </source>
</reference>
<dbReference type="Proteomes" id="UP000037784">
    <property type="component" value="Unassembled WGS sequence"/>
</dbReference>